<comment type="caution">
    <text evidence="5">The sequence shown here is derived from an EMBL/GenBank/DDBJ whole genome shotgun (WGS) entry which is preliminary data.</text>
</comment>
<gene>
    <name evidence="5" type="ORF">DP130_06695</name>
</gene>
<dbReference type="GO" id="GO:0006580">
    <property type="term" value="P:ethanolamine metabolic process"/>
    <property type="evidence" value="ECO:0007669"/>
    <property type="project" value="InterPro"/>
</dbReference>
<accession>A0A4Q0VC13</accession>
<evidence type="ECO:0000259" key="4">
    <source>
        <dbReference type="Pfam" id="PF01923"/>
    </source>
</evidence>
<keyword evidence="2" id="KW-0547">Nucleotide-binding</keyword>
<dbReference type="PIRSF" id="PIRSF012294">
    <property type="entry name" value="ATR_EutT"/>
    <property type="match status" value="1"/>
</dbReference>
<organism evidence="5 6">
    <name type="scientific">Clostridium tetani</name>
    <dbReference type="NCBI Taxonomy" id="1513"/>
    <lineage>
        <taxon>Bacteria</taxon>
        <taxon>Bacillati</taxon>
        <taxon>Bacillota</taxon>
        <taxon>Clostridia</taxon>
        <taxon>Eubacteriales</taxon>
        <taxon>Clostridiaceae</taxon>
        <taxon>Clostridium</taxon>
    </lineage>
</organism>
<dbReference type="InterPro" id="IPR036451">
    <property type="entry name" value="CblAdoTrfase-like_sf"/>
</dbReference>
<keyword evidence="1 5" id="KW-0808">Transferase</keyword>
<dbReference type="AlphaFoldDB" id="A0A4Q0VC13"/>
<keyword evidence="3" id="KW-0067">ATP-binding</keyword>
<feature type="domain" description="Cobalamin adenosyltransferase-like" evidence="4">
    <location>
        <begin position="102"/>
        <end position="265"/>
    </location>
</feature>
<dbReference type="GO" id="GO:0005524">
    <property type="term" value="F:ATP binding"/>
    <property type="evidence" value="ECO:0007669"/>
    <property type="project" value="UniProtKB-KW"/>
</dbReference>
<name>A0A4Q0VC13_CLOTA</name>
<dbReference type="EMBL" id="QMAP01000005">
    <property type="protein sequence ID" value="RXI49093.1"/>
    <property type="molecule type" value="Genomic_DNA"/>
</dbReference>
<evidence type="ECO:0000256" key="3">
    <source>
        <dbReference type="ARBA" id="ARBA00022840"/>
    </source>
</evidence>
<dbReference type="InterPro" id="IPR016030">
    <property type="entry name" value="CblAdoTrfase-like"/>
</dbReference>
<dbReference type="GO" id="GO:0008817">
    <property type="term" value="F:corrinoid adenosyltransferase activity"/>
    <property type="evidence" value="ECO:0007669"/>
    <property type="project" value="InterPro"/>
</dbReference>
<evidence type="ECO:0000256" key="1">
    <source>
        <dbReference type="ARBA" id="ARBA00022679"/>
    </source>
</evidence>
<evidence type="ECO:0000313" key="6">
    <source>
        <dbReference type="Proteomes" id="UP000290921"/>
    </source>
</evidence>
<evidence type="ECO:0000313" key="5">
    <source>
        <dbReference type="EMBL" id="RXI49093.1"/>
    </source>
</evidence>
<protein>
    <submittedName>
        <fullName evidence="5">Cobalamin adenosyltransferase</fullName>
    </submittedName>
</protein>
<dbReference type="GO" id="GO:0009236">
    <property type="term" value="P:cobalamin biosynthetic process"/>
    <property type="evidence" value="ECO:0007669"/>
    <property type="project" value="InterPro"/>
</dbReference>
<sequence length="272" mass="31327">MLMGMIKVNKNTSYKGCENMGVLTESTLRSALKNQNISEYVVEKGVIVTPSAKQYLQDKKIKLIYEENIKAIDNKKDAKNVESKEKRFIPRYEHINGGFFENKPEHMTQLNGNKLVTKDHKRIILRGKLDSLQAKILKAEILCENLKEEKVLKDLEEILAYVRKILACEVTEEPLPQINLLGLTEKELRAYSHNPKKYLNTEHIIFPSYEMGDIVVELNSLRANTREVEIVAFTAFKSEDGEPLRKDIAQAMNRLSSCFYVMMCKYVSGKYK</sequence>
<evidence type="ECO:0000256" key="2">
    <source>
        <dbReference type="ARBA" id="ARBA00022741"/>
    </source>
</evidence>
<proteinExistence type="predicted"/>
<dbReference type="Gene3D" id="1.20.1200.10">
    <property type="entry name" value="Cobalamin adenosyltransferase-like"/>
    <property type="match status" value="1"/>
</dbReference>
<dbReference type="Proteomes" id="UP000290921">
    <property type="component" value="Unassembled WGS sequence"/>
</dbReference>
<dbReference type="SUPFAM" id="SSF89028">
    <property type="entry name" value="Cobalamin adenosyltransferase-like"/>
    <property type="match status" value="1"/>
</dbReference>
<reference evidence="5 6" key="1">
    <citation type="submission" date="2018-06" db="EMBL/GenBank/DDBJ databases">
        <title>Genome conservation of Clostridium tetani.</title>
        <authorList>
            <person name="Bruggemann H."/>
            <person name="Popoff M.R."/>
        </authorList>
    </citation>
    <scope>NUCLEOTIDE SEQUENCE [LARGE SCALE GENOMIC DNA]</scope>
    <source>
        <strain evidence="5 6">2017.061</strain>
    </source>
</reference>
<dbReference type="InterPro" id="IPR009194">
    <property type="entry name" value="AdoTrfase_EutT"/>
</dbReference>
<dbReference type="Pfam" id="PF01923">
    <property type="entry name" value="Cob_adeno_trans"/>
    <property type="match status" value="1"/>
</dbReference>